<dbReference type="AlphaFoldDB" id="A0A1P8MS25"/>
<dbReference type="GO" id="GO:0016020">
    <property type="term" value="C:membrane"/>
    <property type="evidence" value="ECO:0007669"/>
    <property type="project" value="InterPro"/>
</dbReference>
<dbReference type="GO" id="GO:0007165">
    <property type="term" value="P:signal transduction"/>
    <property type="evidence" value="ECO:0007669"/>
    <property type="project" value="UniProtKB-KW"/>
</dbReference>
<accession>A0A1P8MS25</accession>
<reference evidence="4 5" key="1">
    <citation type="submission" date="2017-01" db="EMBL/GenBank/DDBJ databases">
        <title>Complete genome of Tateyamaria omphalii DOK1-4 isolated from seawater in Dokdo.</title>
        <authorList>
            <person name="Kim J.H."/>
            <person name="Chi W.-J."/>
        </authorList>
    </citation>
    <scope>NUCLEOTIDE SEQUENCE [LARGE SCALE GENOMIC DNA]</scope>
    <source>
        <strain evidence="4 5">DOK1-4</strain>
    </source>
</reference>
<dbReference type="Pfam" id="PF00015">
    <property type="entry name" value="MCPsignal"/>
    <property type="match status" value="1"/>
</dbReference>
<evidence type="ECO:0000313" key="4">
    <source>
        <dbReference type="EMBL" id="APX10848.1"/>
    </source>
</evidence>
<sequence>MITHGASEETERPNLFDVDPNDPDAPLTRVLQLQCRALAAVPHEFRAVGTWLNYDCALLPYLDDEEDRARVVADIGRARAALDAVMRYFDLSADIPEYHPGALDWFRDCLNRAPQRAEPFRVTAGKLLRLHDVALDDPKRAKALHRETSHYIITELAPEIVALLDILTGEVEAQEQSRVAYAETMRARADAAVTDILSISKMVRLISLNASVEAARAGDAGRAFGVIASEVKAMSEAIQTSAGTVTVTVRDLADRL</sequence>
<dbReference type="SUPFAM" id="SSF58104">
    <property type="entry name" value="Methyl-accepting chemotaxis protein (MCP) signaling domain"/>
    <property type="match status" value="1"/>
</dbReference>
<proteinExistence type="predicted"/>
<keyword evidence="5" id="KW-1185">Reference proteome</keyword>
<feature type="compositionally biased region" description="Basic and acidic residues" evidence="2">
    <location>
        <begin position="1"/>
        <end position="14"/>
    </location>
</feature>
<dbReference type="EMBL" id="CP019312">
    <property type="protein sequence ID" value="APX10848.1"/>
    <property type="molecule type" value="Genomic_DNA"/>
</dbReference>
<dbReference type="Proteomes" id="UP000186336">
    <property type="component" value="Chromosome"/>
</dbReference>
<organism evidence="4 5">
    <name type="scientific">Tateyamaria omphalii</name>
    <dbReference type="NCBI Taxonomy" id="299262"/>
    <lineage>
        <taxon>Bacteria</taxon>
        <taxon>Pseudomonadati</taxon>
        <taxon>Pseudomonadota</taxon>
        <taxon>Alphaproteobacteria</taxon>
        <taxon>Rhodobacterales</taxon>
        <taxon>Roseobacteraceae</taxon>
        <taxon>Tateyamaria</taxon>
    </lineage>
</organism>
<evidence type="ECO:0000259" key="3">
    <source>
        <dbReference type="PROSITE" id="PS50111"/>
    </source>
</evidence>
<evidence type="ECO:0000256" key="2">
    <source>
        <dbReference type="SAM" id="MobiDB-lite"/>
    </source>
</evidence>
<evidence type="ECO:0000313" key="5">
    <source>
        <dbReference type="Proteomes" id="UP000186336"/>
    </source>
</evidence>
<name>A0A1P8MS25_9RHOB</name>
<keyword evidence="1" id="KW-0807">Transducer</keyword>
<dbReference type="KEGG" id="tom:BWR18_03420"/>
<dbReference type="InterPro" id="IPR004089">
    <property type="entry name" value="MCPsignal_dom"/>
</dbReference>
<protein>
    <recommendedName>
        <fullName evidence="3">Methyl-accepting transducer domain-containing protein</fullName>
    </recommendedName>
</protein>
<dbReference type="STRING" id="299262.BWR18_03420"/>
<gene>
    <name evidence="4" type="ORF">BWR18_03420</name>
</gene>
<feature type="domain" description="Methyl-accepting transducer" evidence="3">
    <location>
        <begin position="196"/>
        <end position="256"/>
    </location>
</feature>
<feature type="region of interest" description="Disordered" evidence="2">
    <location>
        <begin position="1"/>
        <end position="21"/>
    </location>
</feature>
<dbReference type="Gene3D" id="1.10.287.950">
    <property type="entry name" value="Methyl-accepting chemotaxis protein"/>
    <property type="match status" value="1"/>
</dbReference>
<dbReference type="PROSITE" id="PS50111">
    <property type="entry name" value="CHEMOTAXIS_TRANSDUC_2"/>
    <property type="match status" value="1"/>
</dbReference>
<evidence type="ECO:0000256" key="1">
    <source>
        <dbReference type="PROSITE-ProRule" id="PRU00284"/>
    </source>
</evidence>